<feature type="active site" description="Proton acceptor" evidence="10">
    <location>
        <position position="212"/>
    </location>
</feature>
<dbReference type="EMBL" id="JBCAWK010000007">
    <property type="protein sequence ID" value="KAK8853454.1"/>
    <property type="molecule type" value="Genomic_DNA"/>
</dbReference>
<dbReference type="InterPro" id="IPR026590">
    <property type="entry name" value="Ssirtuin_cat_dom"/>
</dbReference>
<dbReference type="GO" id="GO:0005634">
    <property type="term" value="C:nucleus"/>
    <property type="evidence" value="ECO:0007669"/>
    <property type="project" value="TreeGrafter"/>
</dbReference>
<feature type="region of interest" description="Disordered" evidence="11">
    <location>
        <begin position="22"/>
        <end position="90"/>
    </location>
</feature>
<dbReference type="GeneID" id="92181419"/>
<accession>A0AAW0YLM3</accession>
<feature type="binding site" evidence="10">
    <location>
        <position position="254"/>
    </location>
    <ligand>
        <name>Zn(2+)</name>
        <dbReference type="ChEBI" id="CHEBI:29105"/>
    </ligand>
</feature>
<feature type="domain" description="Deacetylase sirtuin-type" evidence="12">
    <location>
        <begin position="79"/>
        <end position="358"/>
    </location>
</feature>
<reference evidence="13 14" key="1">
    <citation type="journal article" date="2024" name="bioRxiv">
        <title>Comparative genomics of Cryptococcus and Kwoniella reveals pathogenesis evolution and contrasting karyotype dynamics via intercentromeric recombination or chromosome fusion.</title>
        <authorList>
            <person name="Coelho M.A."/>
            <person name="David-Palma M."/>
            <person name="Shea T."/>
            <person name="Bowers K."/>
            <person name="McGinley-Smith S."/>
            <person name="Mohammad A.W."/>
            <person name="Gnirke A."/>
            <person name="Yurkov A.M."/>
            <person name="Nowrousian M."/>
            <person name="Sun S."/>
            <person name="Cuomo C.A."/>
            <person name="Heitman J."/>
        </authorList>
    </citation>
    <scope>NUCLEOTIDE SEQUENCE [LARGE SCALE GENOMIC DNA]</scope>
    <source>
        <strain evidence="13 14">CBS 13917</strain>
    </source>
</reference>
<dbReference type="InterPro" id="IPR029035">
    <property type="entry name" value="DHS-like_NAD/FAD-binding_dom"/>
</dbReference>
<feature type="compositionally biased region" description="Acidic residues" evidence="11">
    <location>
        <begin position="71"/>
        <end position="86"/>
    </location>
</feature>
<dbReference type="PROSITE" id="PS50305">
    <property type="entry name" value="SIRTUIN"/>
    <property type="match status" value="1"/>
</dbReference>
<dbReference type="InterPro" id="IPR003000">
    <property type="entry name" value="Sirtuin"/>
</dbReference>
<dbReference type="AlphaFoldDB" id="A0AAW0YLM3"/>
<keyword evidence="5 10" id="KW-0479">Metal-binding</keyword>
<dbReference type="Gene3D" id="3.30.1600.10">
    <property type="entry name" value="SIR2/SIRT2 'Small Domain"/>
    <property type="match status" value="1"/>
</dbReference>
<comment type="subcellular location">
    <subcellularLocation>
        <location evidence="2">Mitochondrion</location>
    </subcellularLocation>
</comment>
<evidence type="ECO:0000259" key="12">
    <source>
        <dbReference type="PROSITE" id="PS50305"/>
    </source>
</evidence>
<feature type="binding site" evidence="10">
    <location>
        <position position="223"/>
    </location>
    <ligand>
        <name>Zn(2+)</name>
        <dbReference type="ChEBI" id="CHEBI:29105"/>
    </ligand>
</feature>
<dbReference type="Gene3D" id="3.40.50.1220">
    <property type="entry name" value="TPP-binding domain"/>
    <property type="match status" value="1"/>
</dbReference>
<gene>
    <name evidence="13" type="ORF">IAR55_004161</name>
</gene>
<dbReference type="RefSeq" id="XP_066802640.1">
    <property type="nucleotide sequence ID" value="XM_066947261.1"/>
</dbReference>
<keyword evidence="9" id="KW-0496">Mitochondrion</keyword>
<evidence type="ECO:0000256" key="2">
    <source>
        <dbReference type="ARBA" id="ARBA00004173"/>
    </source>
</evidence>
<comment type="caution">
    <text evidence="13">The sequence shown here is derived from an EMBL/GenBank/DDBJ whole genome shotgun (WGS) entry which is preliminary data.</text>
</comment>
<evidence type="ECO:0000256" key="11">
    <source>
        <dbReference type="SAM" id="MobiDB-lite"/>
    </source>
</evidence>
<evidence type="ECO:0000256" key="3">
    <source>
        <dbReference type="ARBA" id="ARBA00006924"/>
    </source>
</evidence>
<keyword evidence="8" id="KW-0520">NAD</keyword>
<dbReference type="GO" id="GO:0046872">
    <property type="term" value="F:metal ion binding"/>
    <property type="evidence" value="ECO:0007669"/>
    <property type="project" value="UniProtKB-KW"/>
</dbReference>
<proteinExistence type="inferred from homology"/>
<evidence type="ECO:0000256" key="1">
    <source>
        <dbReference type="ARBA" id="ARBA00001947"/>
    </source>
</evidence>
<evidence type="ECO:0000256" key="5">
    <source>
        <dbReference type="ARBA" id="ARBA00022723"/>
    </source>
</evidence>
<keyword evidence="14" id="KW-1185">Reference proteome</keyword>
<dbReference type="SUPFAM" id="SSF52467">
    <property type="entry name" value="DHS-like NAD/FAD-binding domain"/>
    <property type="match status" value="1"/>
</dbReference>
<evidence type="ECO:0000256" key="7">
    <source>
        <dbReference type="ARBA" id="ARBA00022946"/>
    </source>
</evidence>
<dbReference type="GO" id="GO:0005739">
    <property type="term" value="C:mitochondrion"/>
    <property type="evidence" value="ECO:0007669"/>
    <property type="project" value="UniProtKB-SubCell"/>
</dbReference>
<dbReference type="GO" id="GO:0070403">
    <property type="term" value="F:NAD+ binding"/>
    <property type="evidence" value="ECO:0007669"/>
    <property type="project" value="InterPro"/>
</dbReference>
<dbReference type="CDD" id="cd01408">
    <property type="entry name" value="SIRT1"/>
    <property type="match status" value="1"/>
</dbReference>
<feature type="binding site" evidence="10">
    <location>
        <position position="220"/>
    </location>
    <ligand>
        <name>Zn(2+)</name>
        <dbReference type="ChEBI" id="CHEBI:29105"/>
    </ligand>
</feature>
<evidence type="ECO:0000256" key="8">
    <source>
        <dbReference type="ARBA" id="ARBA00023027"/>
    </source>
</evidence>
<protein>
    <recommendedName>
        <fullName evidence="12">Deacetylase sirtuin-type domain-containing protein</fullName>
    </recommendedName>
</protein>
<comment type="cofactor">
    <cofactor evidence="1">
        <name>Zn(2+)</name>
        <dbReference type="ChEBI" id="CHEBI:29105"/>
    </cofactor>
</comment>
<comment type="similarity">
    <text evidence="3">Belongs to the sirtuin family. Class I subfamily.</text>
</comment>
<evidence type="ECO:0000313" key="14">
    <source>
        <dbReference type="Proteomes" id="UP001388673"/>
    </source>
</evidence>
<feature type="binding site" evidence="10">
    <location>
        <position position="245"/>
    </location>
    <ligand>
        <name>Zn(2+)</name>
        <dbReference type="ChEBI" id="CHEBI:29105"/>
    </ligand>
</feature>
<evidence type="ECO:0000256" key="6">
    <source>
        <dbReference type="ARBA" id="ARBA00022833"/>
    </source>
</evidence>
<evidence type="ECO:0000256" key="9">
    <source>
        <dbReference type="ARBA" id="ARBA00023128"/>
    </source>
</evidence>
<keyword evidence="4" id="KW-0808">Transferase</keyword>
<dbReference type="KEGG" id="kne:92181419"/>
<evidence type="ECO:0000256" key="10">
    <source>
        <dbReference type="PROSITE-ProRule" id="PRU00236"/>
    </source>
</evidence>
<dbReference type="Pfam" id="PF02146">
    <property type="entry name" value="SIR2"/>
    <property type="match status" value="1"/>
</dbReference>
<dbReference type="Proteomes" id="UP001388673">
    <property type="component" value="Unassembled WGS sequence"/>
</dbReference>
<dbReference type="PANTHER" id="PTHR11085:SF6">
    <property type="entry name" value="NAD-DEPENDENT PROTEIN DEACETYLASE SIRTUIN-2"/>
    <property type="match status" value="1"/>
</dbReference>
<evidence type="ECO:0000256" key="4">
    <source>
        <dbReference type="ARBA" id="ARBA00022679"/>
    </source>
</evidence>
<sequence>MIVLRCLQKADMLPLRLERFGVTASTAESKSPKPHQGSSSRSDQVDSDRASGSAGPIESSISASRDREEGSDAEEASDEEEEEEESGPLQRVASLIKSGKAKNVIFLLGAGISTSAGIPDFRSPSTGLYHNLQKLNLPFPEAVFELGFFKERPEPFWALAKEIYPGKHIPTPTHYLLPLFDTHKILRRVFTQNIDTLETLAGLPRDRLVEAHGSFATSHCLNCRREVDRDEVLRAGVRNGQVVRCDAKRKGRVCGGLVKPDVVFFGENLPERFFRLIPDLRACDLLIVIGTSLQVRPFSSLVDQVPRTCPRLLINREPVGPFEDVPYGTFPTAEARDLYWEGDADEGVWKLVHELGWREELEDMIEAGKEQIERKERELTGGFVGSGSDDHSGAAKKVEKAFEAVKQEVGEQDEGAELEEAIRKQLTL</sequence>
<dbReference type="GO" id="GO:0017136">
    <property type="term" value="F:histone deacetylase activity, NAD-dependent"/>
    <property type="evidence" value="ECO:0007669"/>
    <property type="project" value="TreeGrafter"/>
</dbReference>
<dbReference type="PANTHER" id="PTHR11085">
    <property type="entry name" value="NAD-DEPENDENT PROTEIN DEACYLASE SIRTUIN-5, MITOCHONDRIAL-RELATED"/>
    <property type="match status" value="1"/>
</dbReference>
<dbReference type="InterPro" id="IPR026591">
    <property type="entry name" value="Sirtuin_cat_small_dom_sf"/>
</dbReference>
<keyword evidence="6 10" id="KW-0862">Zinc</keyword>
<evidence type="ECO:0000313" key="13">
    <source>
        <dbReference type="EMBL" id="KAK8853454.1"/>
    </source>
</evidence>
<keyword evidence="7" id="KW-0809">Transit peptide</keyword>
<organism evidence="13 14">
    <name type="scientific">Kwoniella newhampshirensis</name>
    <dbReference type="NCBI Taxonomy" id="1651941"/>
    <lineage>
        <taxon>Eukaryota</taxon>
        <taxon>Fungi</taxon>
        <taxon>Dikarya</taxon>
        <taxon>Basidiomycota</taxon>
        <taxon>Agaricomycotina</taxon>
        <taxon>Tremellomycetes</taxon>
        <taxon>Tremellales</taxon>
        <taxon>Cryptococcaceae</taxon>
        <taxon>Kwoniella</taxon>
    </lineage>
</organism>
<name>A0AAW0YLM3_9TREE</name>
<dbReference type="InterPro" id="IPR050134">
    <property type="entry name" value="NAD-dep_sirtuin_deacylases"/>
</dbReference>